<accession>A0A326U320</accession>
<evidence type="ECO:0000313" key="2">
    <source>
        <dbReference type="Proteomes" id="UP000248806"/>
    </source>
</evidence>
<dbReference type="EMBL" id="QKUF01000015">
    <property type="protein sequence ID" value="PZW26309.1"/>
    <property type="molecule type" value="Genomic_DNA"/>
</dbReference>
<gene>
    <name evidence="1" type="ORF">EI42_03889</name>
</gene>
<sequence>MRTSPAVAGECALLPPVLFCLPLRTLISGTEPAFVLKRATVTECFWLNSKGVKA</sequence>
<name>A0A326U320_THEHA</name>
<evidence type="ECO:0000313" key="1">
    <source>
        <dbReference type="EMBL" id="PZW26309.1"/>
    </source>
</evidence>
<proteinExistence type="predicted"/>
<dbReference type="AlphaFoldDB" id="A0A326U320"/>
<organism evidence="1 2">
    <name type="scientific">Thermosporothrix hazakensis</name>
    <dbReference type="NCBI Taxonomy" id="644383"/>
    <lineage>
        <taxon>Bacteria</taxon>
        <taxon>Bacillati</taxon>
        <taxon>Chloroflexota</taxon>
        <taxon>Ktedonobacteria</taxon>
        <taxon>Ktedonobacterales</taxon>
        <taxon>Thermosporotrichaceae</taxon>
        <taxon>Thermosporothrix</taxon>
    </lineage>
</organism>
<reference evidence="1 2" key="1">
    <citation type="submission" date="2018-06" db="EMBL/GenBank/DDBJ databases">
        <title>Genomic Encyclopedia of Archaeal and Bacterial Type Strains, Phase II (KMG-II): from individual species to whole genera.</title>
        <authorList>
            <person name="Goeker M."/>
        </authorList>
    </citation>
    <scope>NUCLEOTIDE SEQUENCE [LARGE SCALE GENOMIC DNA]</scope>
    <source>
        <strain evidence="1 2">ATCC BAA-1881</strain>
    </source>
</reference>
<protein>
    <submittedName>
        <fullName evidence="1">Uncharacterized protein</fullName>
    </submittedName>
</protein>
<keyword evidence="2" id="KW-1185">Reference proteome</keyword>
<dbReference type="Proteomes" id="UP000248806">
    <property type="component" value="Unassembled WGS sequence"/>
</dbReference>
<comment type="caution">
    <text evidence="1">The sequence shown here is derived from an EMBL/GenBank/DDBJ whole genome shotgun (WGS) entry which is preliminary data.</text>
</comment>